<feature type="domain" description="J" evidence="2">
    <location>
        <begin position="17"/>
        <end position="82"/>
    </location>
</feature>
<dbReference type="InterPro" id="IPR036869">
    <property type="entry name" value="J_dom_sf"/>
</dbReference>
<dbReference type="PRINTS" id="PR00625">
    <property type="entry name" value="JDOMAIN"/>
</dbReference>
<reference evidence="3" key="1">
    <citation type="submission" date="2022-07" db="EMBL/GenBank/DDBJ databases">
        <title>Phylogenomic reconstructions and comparative analyses of Kickxellomycotina fungi.</title>
        <authorList>
            <person name="Reynolds N.K."/>
            <person name="Stajich J.E."/>
            <person name="Barry K."/>
            <person name="Grigoriev I.V."/>
            <person name="Crous P."/>
            <person name="Smith M.E."/>
        </authorList>
    </citation>
    <scope>NUCLEOTIDE SEQUENCE</scope>
    <source>
        <strain evidence="3">IMI 214461</strain>
    </source>
</reference>
<dbReference type="OrthoDB" id="342454at2759"/>
<feature type="region of interest" description="Disordered" evidence="1">
    <location>
        <begin position="133"/>
        <end position="195"/>
    </location>
</feature>
<dbReference type="Pfam" id="PF00226">
    <property type="entry name" value="DnaJ"/>
    <property type="match status" value="1"/>
</dbReference>
<dbReference type="PANTHER" id="PTHR46620">
    <property type="entry name" value="J DOMAIN-CONTAINING PROTEIN SPF31"/>
    <property type="match status" value="1"/>
</dbReference>
<evidence type="ECO:0000313" key="3">
    <source>
        <dbReference type="EMBL" id="KAJ2002903.1"/>
    </source>
</evidence>
<comment type="caution">
    <text evidence="3">The sequence shown here is derived from an EMBL/GenBank/DDBJ whole genome shotgun (WGS) entry which is preliminary data.</text>
</comment>
<evidence type="ECO:0000256" key="1">
    <source>
        <dbReference type="SAM" id="MobiDB-lite"/>
    </source>
</evidence>
<evidence type="ECO:0000259" key="2">
    <source>
        <dbReference type="PROSITE" id="PS50076"/>
    </source>
</evidence>
<accession>A0A9W8EF32</accession>
<proteinExistence type="predicted"/>
<gene>
    <name evidence="3" type="primary">spf31</name>
    <name evidence="3" type="ORF">H4R26_003366</name>
</gene>
<dbReference type="SUPFAM" id="SSF46565">
    <property type="entry name" value="Chaperone J-domain"/>
    <property type="match status" value="1"/>
</dbReference>
<organism evidence="3 4">
    <name type="scientific">Coemansia thaxteri</name>
    <dbReference type="NCBI Taxonomy" id="2663907"/>
    <lineage>
        <taxon>Eukaryota</taxon>
        <taxon>Fungi</taxon>
        <taxon>Fungi incertae sedis</taxon>
        <taxon>Zoopagomycota</taxon>
        <taxon>Kickxellomycotina</taxon>
        <taxon>Kickxellomycetes</taxon>
        <taxon>Kickxellales</taxon>
        <taxon>Kickxellaceae</taxon>
        <taxon>Coemansia</taxon>
    </lineage>
</organism>
<dbReference type="InterPro" id="IPR001623">
    <property type="entry name" value="DnaJ_domain"/>
</dbReference>
<feature type="compositionally biased region" description="Basic residues" evidence="1">
    <location>
        <begin position="183"/>
        <end position="195"/>
    </location>
</feature>
<dbReference type="Gene3D" id="1.10.287.110">
    <property type="entry name" value="DnaJ domain"/>
    <property type="match status" value="1"/>
</dbReference>
<dbReference type="CDD" id="cd06257">
    <property type="entry name" value="DnaJ"/>
    <property type="match status" value="1"/>
</dbReference>
<dbReference type="PANTHER" id="PTHR46620:SF1">
    <property type="entry name" value="J DOMAIN-CONTAINING PROTEIN SPF31"/>
    <property type="match status" value="1"/>
</dbReference>
<evidence type="ECO:0000313" key="4">
    <source>
        <dbReference type="Proteomes" id="UP001150907"/>
    </source>
</evidence>
<keyword evidence="4" id="KW-1185">Reference proteome</keyword>
<feature type="non-terminal residue" evidence="3">
    <location>
        <position position="1"/>
    </location>
</feature>
<dbReference type="PROSITE" id="PS50076">
    <property type="entry name" value="DNAJ_2"/>
    <property type="match status" value="1"/>
</dbReference>
<dbReference type="EMBL" id="JANBQF010000261">
    <property type="protein sequence ID" value="KAJ2002903.1"/>
    <property type="molecule type" value="Genomic_DNA"/>
</dbReference>
<name>A0A9W8EF32_9FUNG</name>
<protein>
    <submittedName>
        <fullName evidence="3">DnaJ domain-containing protein</fullName>
    </submittedName>
</protein>
<dbReference type="SMART" id="SM00271">
    <property type="entry name" value="DnaJ"/>
    <property type="match status" value="1"/>
</dbReference>
<dbReference type="Proteomes" id="UP001150907">
    <property type="component" value="Unassembled WGS sequence"/>
</dbReference>
<dbReference type="AlphaFoldDB" id="A0A9W8EF32"/>
<sequence length="195" mass="22730">LSRQREVERVMAQSMLDPFAVLQVLRTCTTTEVKLAYRNKSRLIHPDKTAHAQAREAFERLKRAETELMDDEKRKSILGMMEEARRELAAEWQADVASGKRNKEMDGFEEAALQKYKSIMVEIEWRRRQKLKQEMAAEGAASAKEEAAAKEKRRKRDAEKAWEDSRDERVSNWRNFQASSSSKGKKKKRRAEQKG</sequence>
<feature type="compositionally biased region" description="Basic and acidic residues" evidence="1">
    <location>
        <begin position="143"/>
        <end position="171"/>
    </location>
</feature>